<reference evidence="3 4" key="1">
    <citation type="journal article" date="2015" name="Proc. Natl. Acad. Sci. U.S.A.">
        <title>Expanded metabolic versatility of ubiquitous nitrite-oxidizing bacteria from the genus Nitrospira.</title>
        <authorList>
            <person name="Koch H."/>
            <person name="Lucker S."/>
            <person name="Albertsen M."/>
            <person name="Kitzinger K."/>
            <person name="Herbold C."/>
            <person name="Spieck E."/>
            <person name="Nielsen P.H."/>
            <person name="Wagner M."/>
            <person name="Daims H."/>
        </authorList>
    </citation>
    <scope>NUCLEOTIDE SEQUENCE [LARGE SCALE GENOMIC DNA]</scope>
    <source>
        <strain evidence="3 4">NSP M-1</strain>
    </source>
</reference>
<keyword evidence="2" id="KW-1133">Transmembrane helix</keyword>
<feature type="transmembrane region" description="Helical" evidence="2">
    <location>
        <begin position="63"/>
        <end position="79"/>
    </location>
</feature>
<accession>A0A0K2GF20</accession>
<gene>
    <name evidence="3" type="ORF">NITMOv2_2798</name>
</gene>
<dbReference type="RefSeq" id="WP_053380267.1">
    <property type="nucleotide sequence ID" value="NZ_CP011801.1"/>
</dbReference>
<organism evidence="3 4">
    <name type="scientific">Nitrospira moscoviensis</name>
    <dbReference type="NCBI Taxonomy" id="42253"/>
    <lineage>
        <taxon>Bacteria</taxon>
        <taxon>Pseudomonadati</taxon>
        <taxon>Nitrospirota</taxon>
        <taxon>Nitrospiria</taxon>
        <taxon>Nitrospirales</taxon>
        <taxon>Nitrospiraceae</taxon>
        <taxon>Nitrospira</taxon>
    </lineage>
</organism>
<keyword evidence="2" id="KW-0812">Transmembrane</keyword>
<feature type="compositionally biased region" description="Polar residues" evidence="1">
    <location>
        <begin position="1"/>
        <end position="10"/>
    </location>
</feature>
<evidence type="ECO:0000256" key="1">
    <source>
        <dbReference type="SAM" id="MobiDB-lite"/>
    </source>
</evidence>
<dbReference type="EMBL" id="CP011801">
    <property type="protein sequence ID" value="ALA59207.1"/>
    <property type="molecule type" value="Genomic_DNA"/>
</dbReference>
<dbReference type="STRING" id="42253.NITMOv2_2798"/>
<protein>
    <submittedName>
        <fullName evidence="3">Uncharacterized protein</fullName>
    </submittedName>
</protein>
<dbReference type="Proteomes" id="UP000069205">
    <property type="component" value="Chromosome"/>
</dbReference>
<dbReference type="PATRIC" id="fig|42253.5.peg.2765"/>
<keyword evidence="4" id="KW-1185">Reference proteome</keyword>
<dbReference type="AlphaFoldDB" id="A0A0K2GF20"/>
<feature type="region of interest" description="Disordered" evidence="1">
    <location>
        <begin position="1"/>
        <end position="46"/>
    </location>
</feature>
<evidence type="ECO:0000256" key="2">
    <source>
        <dbReference type="SAM" id="Phobius"/>
    </source>
</evidence>
<evidence type="ECO:0000313" key="3">
    <source>
        <dbReference type="EMBL" id="ALA59207.1"/>
    </source>
</evidence>
<dbReference type="KEGG" id="nmv:NITMOv2_2798"/>
<feature type="compositionally biased region" description="Low complexity" evidence="1">
    <location>
        <begin position="17"/>
        <end position="36"/>
    </location>
</feature>
<proteinExistence type="predicted"/>
<name>A0A0K2GF20_NITMO</name>
<sequence>MMDTQDSSGATRDRPWDPVTAPVAAPAASGSSDAGSLRPSADGRGEWSLGRFVHDIEALIQRYPWPTIFLGMGAGFLLARRMR</sequence>
<evidence type="ECO:0000313" key="4">
    <source>
        <dbReference type="Proteomes" id="UP000069205"/>
    </source>
</evidence>
<keyword evidence="2" id="KW-0472">Membrane</keyword>